<sequence>MYRELWRTHPKENRPDGCWSETDNGRGAQNEYVQCETASFLPMTGFLHPKTTSVETQLCVSTTDRLPGRKGTKTNTSSANVAVRGPHRDIRAGYISKRTDPMVVGQKTNNGGFKH</sequence>
<name>A0A2S7SZK3_9BACT</name>
<dbReference type="EMBL" id="PPSL01000002">
    <property type="protein sequence ID" value="PQJ12041.1"/>
    <property type="molecule type" value="Genomic_DNA"/>
</dbReference>
<dbReference type="Proteomes" id="UP000239872">
    <property type="component" value="Unassembled WGS sequence"/>
</dbReference>
<reference evidence="2 3" key="1">
    <citation type="submission" date="2018-01" db="EMBL/GenBank/DDBJ databases">
        <title>A novel member of the phylum Bacteroidetes isolated from glacier ice.</title>
        <authorList>
            <person name="Liu Q."/>
            <person name="Xin Y.-H."/>
        </authorList>
    </citation>
    <scope>NUCLEOTIDE SEQUENCE [LARGE SCALE GENOMIC DNA]</scope>
    <source>
        <strain evidence="2 3">RB1R16</strain>
    </source>
</reference>
<keyword evidence="3" id="KW-1185">Reference proteome</keyword>
<evidence type="ECO:0000313" key="2">
    <source>
        <dbReference type="EMBL" id="PQJ12041.1"/>
    </source>
</evidence>
<organism evidence="2 3">
    <name type="scientific">Flavipsychrobacter stenotrophus</name>
    <dbReference type="NCBI Taxonomy" id="2077091"/>
    <lineage>
        <taxon>Bacteria</taxon>
        <taxon>Pseudomonadati</taxon>
        <taxon>Bacteroidota</taxon>
        <taxon>Chitinophagia</taxon>
        <taxon>Chitinophagales</taxon>
        <taxon>Chitinophagaceae</taxon>
        <taxon>Flavipsychrobacter</taxon>
    </lineage>
</organism>
<comment type="caution">
    <text evidence="2">The sequence shown here is derived from an EMBL/GenBank/DDBJ whole genome shotgun (WGS) entry which is preliminary data.</text>
</comment>
<evidence type="ECO:0000256" key="1">
    <source>
        <dbReference type="SAM" id="MobiDB-lite"/>
    </source>
</evidence>
<feature type="region of interest" description="Disordered" evidence="1">
    <location>
        <begin position="1"/>
        <end position="25"/>
    </location>
</feature>
<proteinExistence type="predicted"/>
<feature type="region of interest" description="Disordered" evidence="1">
    <location>
        <begin position="65"/>
        <end position="91"/>
    </location>
</feature>
<evidence type="ECO:0000313" key="3">
    <source>
        <dbReference type="Proteomes" id="UP000239872"/>
    </source>
</evidence>
<feature type="compositionally biased region" description="Basic and acidic residues" evidence="1">
    <location>
        <begin position="1"/>
        <end position="15"/>
    </location>
</feature>
<protein>
    <submittedName>
        <fullName evidence="2">Uncharacterized protein</fullName>
    </submittedName>
</protein>
<dbReference type="AlphaFoldDB" id="A0A2S7SZK3"/>
<accession>A0A2S7SZK3</accession>
<gene>
    <name evidence="2" type="ORF">CJD36_009645</name>
</gene>